<gene>
    <name evidence="4" type="ORF">ACHE_31403S</name>
</gene>
<dbReference type="EMBL" id="AP024418">
    <property type="protein sequence ID" value="BCR87416.1"/>
    <property type="molecule type" value="Genomic_DNA"/>
</dbReference>
<sequence length="144" mass="15845">MLTQIQTLICGNVALTSKANQISEDVVKKAWQNAPSKTEQSGYPHHYNGQKVIEKLDPVCHGKTVFEAPVYADGKLYPFTVKPKQNPGAFRVIYTDDKDKHYCGMISHDGVEEVKGTKKKEGTPANPNAGDFHACTAEGPKRKS</sequence>
<dbReference type="GeneID" id="66981775"/>
<organism evidence="4 5">
    <name type="scientific">Aspergillus chevalieri</name>
    <name type="common">Eurotium chevalieri</name>
    <dbReference type="NCBI Taxonomy" id="182096"/>
    <lineage>
        <taxon>Eukaryota</taxon>
        <taxon>Fungi</taxon>
        <taxon>Dikarya</taxon>
        <taxon>Ascomycota</taxon>
        <taxon>Pezizomycotina</taxon>
        <taxon>Eurotiomycetes</taxon>
        <taxon>Eurotiomycetidae</taxon>
        <taxon>Eurotiales</taxon>
        <taxon>Aspergillaceae</taxon>
        <taxon>Aspergillus</taxon>
        <taxon>Aspergillus subgen. Aspergillus</taxon>
    </lineage>
</organism>
<evidence type="ECO:0000313" key="4">
    <source>
        <dbReference type="EMBL" id="BCR87416.1"/>
    </source>
</evidence>
<name>A0A7R7VMM9_ASPCH</name>
<evidence type="ECO:0000313" key="5">
    <source>
        <dbReference type="Proteomes" id="UP000637239"/>
    </source>
</evidence>
<keyword evidence="2" id="KW-0378">Hydrolase</keyword>
<dbReference type="InterPro" id="IPR000026">
    <property type="entry name" value="N1-like"/>
</dbReference>
<keyword evidence="1" id="KW-0540">Nuclease</keyword>
<dbReference type="GO" id="GO:0004521">
    <property type="term" value="F:RNA endonuclease activity"/>
    <property type="evidence" value="ECO:0007669"/>
    <property type="project" value="InterPro"/>
</dbReference>
<dbReference type="Gene3D" id="3.10.450.30">
    <property type="entry name" value="Microbial ribonucleases"/>
    <property type="match status" value="1"/>
</dbReference>
<keyword evidence="5" id="KW-1185">Reference proteome</keyword>
<feature type="region of interest" description="Disordered" evidence="3">
    <location>
        <begin position="114"/>
        <end position="144"/>
    </location>
</feature>
<dbReference type="GO" id="GO:0003723">
    <property type="term" value="F:RNA binding"/>
    <property type="evidence" value="ECO:0007669"/>
    <property type="project" value="InterPro"/>
</dbReference>
<evidence type="ECO:0000256" key="3">
    <source>
        <dbReference type="SAM" id="MobiDB-lite"/>
    </source>
</evidence>
<protein>
    <submittedName>
        <fullName evidence="4">Uncharacterized protein</fullName>
    </submittedName>
</protein>
<accession>A0A7R7VMM9</accession>
<reference evidence="4" key="2">
    <citation type="submission" date="2021-02" db="EMBL/GenBank/DDBJ databases">
        <title>Aspergillus chevalieri M1 genome sequence.</title>
        <authorList>
            <person name="Kadooka C."/>
            <person name="Mori K."/>
            <person name="Futagami T."/>
        </authorList>
    </citation>
    <scope>NUCLEOTIDE SEQUENCE</scope>
    <source>
        <strain evidence="4">M1</strain>
    </source>
</reference>
<proteinExistence type="predicted"/>
<evidence type="ECO:0000256" key="2">
    <source>
        <dbReference type="ARBA" id="ARBA00022801"/>
    </source>
</evidence>
<dbReference type="SUPFAM" id="SSF53933">
    <property type="entry name" value="Microbial ribonucleases"/>
    <property type="match status" value="1"/>
</dbReference>
<dbReference type="KEGG" id="ache:ACHE_31403S"/>
<reference evidence="4" key="1">
    <citation type="submission" date="2021-01" db="EMBL/GenBank/DDBJ databases">
        <authorList>
            <consortium name="Aspergillus chevalieri M1 genome sequencing consortium"/>
            <person name="Kazuki M."/>
            <person name="Futagami T."/>
        </authorList>
    </citation>
    <scope>NUCLEOTIDE SEQUENCE</scope>
    <source>
        <strain evidence="4">M1</strain>
    </source>
</reference>
<dbReference type="AlphaFoldDB" id="A0A7R7VMM9"/>
<dbReference type="InterPro" id="IPR016191">
    <property type="entry name" value="Ribonuclease/ribotoxin"/>
</dbReference>
<dbReference type="GO" id="GO:0016787">
    <property type="term" value="F:hydrolase activity"/>
    <property type="evidence" value="ECO:0007669"/>
    <property type="project" value="UniProtKB-KW"/>
</dbReference>
<dbReference type="Proteomes" id="UP000637239">
    <property type="component" value="Chromosome 3"/>
</dbReference>
<dbReference type="Pfam" id="PF00545">
    <property type="entry name" value="Ribonuclease"/>
    <property type="match status" value="1"/>
</dbReference>
<evidence type="ECO:0000256" key="1">
    <source>
        <dbReference type="ARBA" id="ARBA00022722"/>
    </source>
</evidence>
<dbReference type="RefSeq" id="XP_043135938.1">
    <property type="nucleotide sequence ID" value="XM_043278128.1"/>
</dbReference>